<keyword evidence="1" id="KW-0805">Transcription regulation</keyword>
<keyword evidence="4" id="KW-1185">Reference proteome</keyword>
<dbReference type="InParanoid" id="A0A0G4ERM0"/>
<dbReference type="EMBL" id="CDMY01000295">
    <property type="protein sequence ID" value="CEM00219.1"/>
    <property type="molecule type" value="Genomic_DNA"/>
</dbReference>
<proteinExistence type="inferred from homology"/>
<dbReference type="OrthoDB" id="277029at2759"/>
<organism evidence="3 4">
    <name type="scientific">Vitrella brassicaformis (strain CCMP3155)</name>
    <dbReference type="NCBI Taxonomy" id="1169540"/>
    <lineage>
        <taxon>Eukaryota</taxon>
        <taxon>Sar</taxon>
        <taxon>Alveolata</taxon>
        <taxon>Colpodellida</taxon>
        <taxon>Vitrellaceae</taxon>
        <taxon>Vitrella</taxon>
    </lineage>
</organism>
<keyword evidence="1" id="KW-0804">Transcription</keyword>
<feature type="compositionally biased region" description="Basic and acidic residues" evidence="2">
    <location>
        <begin position="334"/>
        <end position="346"/>
    </location>
</feature>
<gene>
    <name evidence="3" type="ORF">Vbra_12753</name>
</gene>
<sequence length="346" mass="37078">MKFLENPTLAHLSAQMRHVDVGDRVIRGKVELFSCTKTASERRLSETVGSGMSSSSDASSSSPTSMLRRGSGMSISGRSDASPTAASGSASASASASAGGAVSAGVSGGVGGVGGGVGQGGLLMVRKGREKDVGQFGSSSPKLTVHSDPSHVKEVLVNLISTLNQSFPDYDFSTLTADKFVLEADLNQVVHSVNCNLAIHLERQFGPHFMRELWTAVRSCVDLSSVEVYRFQPDEEDVNFNFGTAFLWSTDYFFVDKSQGRILVLAWATKSKLSRLQRSESENSDAVDMSDDSSAGGDRPAAADEDRLQGDGELAEGEYEFMDDDNDDDDDDRLEGNIRMKVEIDD</sequence>
<keyword evidence="1" id="KW-0678">Repressor</keyword>
<name>A0A0G4ERM0_VITBC</name>
<dbReference type="PANTHER" id="PTHR22504">
    <property type="entry name" value="REPRESSOR OF RNA POLYMERASE III TRANSCRIPTION MAF1"/>
    <property type="match status" value="1"/>
</dbReference>
<dbReference type="OMA" id="DEREGMM"/>
<dbReference type="Proteomes" id="UP000041254">
    <property type="component" value="Unassembled WGS sequence"/>
</dbReference>
<keyword evidence="1" id="KW-0539">Nucleus</keyword>
<feature type="region of interest" description="Disordered" evidence="2">
    <location>
        <begin position="41"/>
        <end position="92"/>
    </location>
</feature>
<evidence type="ECO:0000313" key="3">
    <source>
        <dbReference type="EMBL" id="CEM00219.1"/>
    </source>
</evidence>
<protein>
    <recommendedName>
        <fullName evidence="1">Repressor of RNA polymerase III transcription</fullName>
    </recommendedName>
</protein>
<evidence type="ECO:0000256" key="2">
    <source>
        <dbReference type="SAM" id="MobiDB-lite"/>
    </source>
</evidence>
<feature type="compositionally biased region" description="Basic and acidic residues" evidence="2">
    <location>
        <begin position="301"/>
        <end position="310"/>
    </location>
</feature>
<dbReference type="VEuPathDB" id="CryptoDB:Vbra_12753"/>
<reference evidence="3 4" key="1">
    <citation type="submission" date="2014-11" db="EMBL/GenBank/DDBJ databases">
        <authorList>
            <person name="Zhu J."/>
            <person name="Qi W."/>
            <person name="Song R."/>
        </authorList>
    </citation>
    <scope>NUCLEOTIDE SEQUENCE [LARGE SCALE GENOMIC DNA]</scope>
</reference>
<dbReference type="AlphaFoldDB" id="A0A0G4ERM0"/>
<dbReference type="PIRSF" id="PIRSF037240">
    <property type="entry name" value="RNA_polIII_Trep_MAF1"/>
    <property type="match status" value="1"/>
</dbReference>
<evidence type="ECO:0000256" key="1">
    <source>
        <dbReference type="PIRNR" id="PIRNR037240"/>
    </source>
</evidence>
<dbReference type="GO" id="GO:0005634">
    <property type="term" value="C:nucleus"/>
    <property type="evidence" value="ECO:0007669"/>
    <property type="project" value="UniProtKB-SubCell"/>
</dbReference>
<dbReference type="InterPro" id="IPR038564">
    <property type="entry name" value="Maf1_sf"/>
</dbReference>
<dbReference type="Gene3D" id="3.40.1000.50">
    <property type="entry name" value="Repressor of RNA polymerase III transcription Maf1"/>
    <property type="match status" value="1"/>
</dbReference>
<evidence type="ECO:0000313" key="4">
    <source>
        <dbReference type="Proteomes" id="UP000041254"/>
    </source>
</evidence>
<dbReference type="InterPro" id="IPR015257">
    <property type="entry name" value="Maf1"/>
</dbReference>
<feature type="compositionally biased region" description="Low complexity" evidence="2">
    <location>
        <begin position="50"/>
        <end position="92"/>
    </location>
</feature>
<dbReference type="Pfam" id="PF09174">
    <property type="entry name" value="Maf1"/>
    <property type="match status" value="1"/>
</dbReference>
<dbReference type="PANTHER" id="PTHR22504:SF0">
    <property type="entry name" value="REPRESSOR OF RNA POLYMERASE III TRANSCRIPTION MAF1 HOMOLOG"/>
    <property type="match status" value="1"/>
</dbReference>
<feature type="compositionally biased region" description="Acidic residues" evidence="2">
    <location>
        <begin position="313"/>
        <end position="333"/>
    </location>
</feature>
<comment type="subcellular location">
    <subcellularLocation>
        <location evidence="1">Nucleus</location>
    </subcellularLocation>
</comment>
<accession>A0A0G4ERM0</accession>
<comment type="similarity">
    <text evidence="1">Belongs to the MAF1 family.</text>
</comment>
<dbReference type="GO" id="GO:0016480">
    <property type="term" value="P:negative regulation of transcription by RNA polymerase III"/>
    <property type="evidence" value="ECO:0007669"/>
    <property type="project" value="UniProtKB-UniRule"/>
</dbReference>
<dbReference type="STRING" id="1169540.A0A0G4ERM0"/>
<feature type="compositionally biased region" description="Acidic residues" evidence="2">
    <location>
        <begin position="282"/>
        <end position="291"/>
    </location>
</feature>
<feature type="region of interest" description="Disordered" evidence="2">
    <location>
        <begin position="278"/>
        <end position="346"/>
    </location>
</feature>
<dbReference type="GO" id="GO:0000994">
    <property type="term" value="F:RNA polymerase III core binding"/>
    <property type="evidence" value="ECO:0007669"/>
    <property type="project" value="TreeGrafter"/>
</dbReference>